<accession>A0ABR1FQX2</accession>
<feature type="region of interest" description="Disordered" evidence="1">
    <location>
        <begin position="179"/>
        <end position="216"/>
    </location>
</feature>
<evidence type="ECO:0000313" key="3">
    <source>
        <dbReference type="Proteomes" id="UP001363151"/>
    </source>
</evidence>
<feature type="region of interest" description="Disordered" evidence="1">
    <location>
        <begin position="83"/>
        <end position="105"/>
    </location>
</feature>
<keyword evidence="2" id="KW-0808">Transferase</keyword>
<comment type="caution">
    <text evidence="2">The sequence shown here is derived from an EMBL/GenBank/DDBJ whole genome shotgun (WGS) entry which is preliminary data.</text>
</comment>
<organism evidence="2 3">
    <name type="scientific">Aureococcus anophagefferens</name>
    <name type="common">Harmful bloom alga</name>
    <dbReference type="NCBI Taxonomy" id="44056"/>
    <lineage>
        <taxon>Eukaryota</taxon>
        <taxon>Sar</taxon>
        <taxon>Stramenopiles</taxon>
        <taxon>Ochrophyta</taxon>
        <taxon>Pelagophyceae</taxon>
        <taxon>Pelagomonadales</taxon>
        <taxon>Pelagomonadaceae</taxon>
        <taxon>Aureococcus</taxon>
    </lineage>
</organism>
<keyword evidence="2" id="KW-0418">Kinase</keyword>
<feature type="compositionally biased region" description="Low complexity" evidence="1">
    <location>
        <begin position="202"/>
        <end position="216"/>
    </location>
</feature>
<dbReference type="EMBL" id="JBBJCI010000289">
    <property type="protein sequence ID" value="KAK7235871.1"/>
    <property type="molecule type" value="Genomic_DNA"/>
</dbReference>
<gene>
    <name evidence="2" type="ORF">SO694_00064164</name>
</gene>
<dbReference type="GO" id="GO:0016301">
    <property type="term" value="F:kinase activity"/>
    <property type="evidence" value="ECO:0007669"/>
    <property type="project" value="UniProtKB-KW"/>
</dbReference>
<protein>
    <submittedName>
        <fullName evidence="2">AarF domain-containing kinase</fullName>
    </submittedName>
</protein>
<name>A0ABR1FQX2_AURAN</name>
<evidence type="ECO:0000256" key="1">
    <source>
        <dbReference type="SAM" id="MobiDB-lite"/>
    </source>
</evidence>
<proteinExistence type="predicted"/>
<evidence type="ECO:0000313" key="2">
    <source>
        <dbReference type="EMBL" id="KAK7235871.1"/>
    </source>
</evidence>
<dbReference type="Proteomes" id="UP001363151">
    <property type="component" value="Unassembled WGS sequence"/>
</dbReference>
<reference evidence="2 3" key="1">
    <citation type="submission" date="2024-03" db="EMBL/GenBank/DDBJ databases">
        <title>Aureococcus anophagefferens CCMP1851 and Kratosvirus quantuckense: Draft genome of a second virus-susceptible host strain in the model system.</title>
        <authorList>
            <person name="Chase E."/>
            <person name="Truchon A.R."/>
            <person name="Schepens W."/>
            <person name="Wilhelm S.W."/>
        </authorList>
    </citation>
    <scope>NUCLEOTIDE SEQUENCE [LARGE SCALE GENOMIC DNA]</scope>
    <source>
        <strain evidence="2 3">CCMP1851</strain>
    </source>
</reference>
<keyword evidence="3" id="KW-1185">Reference proteome</keyword>
<feature type="compositionally biased region" description="Basic residues" evidence="1">
    <location>
        <begin position="183"/>
        <end position="201"/>
    </location>
</feature>
<sequence length="286" mass="29736">MVVAMLELDGDGVTRRAILNKFLELLFNGASQPKRLRGPRACGDAFELRLPAAIHRASAASHAPPGLDPGKARRAGTAVALRGVERAPSRPRASAPSSTACGAGRRRGPVSAIDVECALAEDARASAVGDVFASDFAPRYRGLVNAGFPRELEVRGALRARFNVRARLSDLELSYDAGAVAPPRRRGPRRARRARARRRGARGSAPPADDGLHGAAPAPAPAAALGAPKLFPFCGDDLPFAMRCVEDIFSSNGLAANGDDAPPRPPAAEIALLQALWGGGLPADGG</sequence>